<sequence>MTISPAYVQPPPPLRWLRLPLLVATLGLSCVCVAVGGQALDRSSRLEKSLMAQAQSLGSVIIFDMNDIKATTAVLTTAASLLALSSLVFSVALIIDWIRYLYSPRPKLSAKEGGDEEASASPGRFPFSTHTLCFQTITLSFLTVWLLAILIPSTVFVRTRSAHVTIQTTMPMSLPSVDTKYWDYGFLRCLGAAPWFSLIFSFPASIITWVAWKSPNTVDKA</sequence>
<organism evidence="2 3">
    <name type="scientific">Piloderma croceum (strain F 1598)</name>
    <dbReference type="NCBI Taxonomy" id="765440"/>
    <lineage>
        <taxon>Eukaryota</taxon>
        <taxon>Fungi</taxon>
        <taxon>Dikarya</taxon>
        <taxon>Basidiomycota</taxon>
        <taxon>Agaricomycotina</taxon>
        <taxon>Agaricomycetes</taxon>
        <taxon>Agaricomycetidae</taxon>
        <taxon>Atheliales</taxon>
        <taxon>Atheliaceae</taxon>
        <taxon>Piloderma</taxon>
    </lineage>
</organism>
<dbReference type="AlphaFoldDB" id="A0A0C3EQN1"/>
<dbReference type="HOGENOM" id="CLU_1251091_0_0_1"/>
<evidence type="ECO:0000256" key="1">
    <source>
        <dbReference type="SAM" id="Phobius"/>
    </source>
</evidence>
<keyword evidence="1" id="KW-1133">Transmembrane helix</keyword>
<dbReference type="Proteomes" id="UP000054166">
    <property type="component" value="Unassembled WGS sequence"/>
</dbReference>
<evidence type="ECO:0000313" key="3">
    <source>
        <dbReference type="Proteomes" id="UP000054166"/>
    </source>
</evidence>
<feature type="transmembrane region" description="Helical" evidence="1">
    <location>
        <begin position="132"/>
        <end position="151"/>
    </location>
</feature>
<reference evidence="3" key="2">
    <citation type="submission" date="2015-01" db="EMBL/GenBank/DDBJ databases">
        <title>Evolutionary Origins and Diversification of the Mycorrhizal Mutualists.</title>
        <authorList>
            <consortium name="DOE Joint Genome Institute"/>
            <consortium name="Mycorrhizal Genomics Consortium"/>
            <person name="Kohler A."/>
            <person name="Kuo A."/>
            <person name="Nagy L.G."/>
            <person name="Floudas D."/>
            <person name="Copeland A."/>
            <person name="Barry K.W."/>
            <person name="Cichocki N."/>
            <person name="Veneault-Fourrey C."/>
            <person name="LaButti K."/>
            <person name="Lindquist E.A."/>
            <person name="Lipzen A."/>
            <person name="Lundell T."/>
            <person name="Morin E."/>
            <person name="Murat C."/>
            <person name="Riley R."/>
            <person name="Ohm R."/>
            <person name="Sun H."/>
            <person name="Tunlid A."/>
            <person name="Henrissat B."/>
            <person name="Grigoriev I.V."/>
            <person name="Hibbett D.S."/>
            <person name="Martin F."/>
        </authorList>
    </citation>
    <scope>NUCLEOTIDE SEQUENCE [LARGE SCALE GENOMIC DNA]</scope>
    <source>
        <strain evidence="3">F 1598</strain>
    </source>
</reference>
<name>A0A0C3EQN1_PILCF</name>
<dbReference type="EMBL" id="KN833054">
    <property type="protein sequence ID" value="KIM74900.1"/>
    <property type="molecule type" value="Genomic_DNA"/>
</dbReference>
<proteinExistence type="predicted"/>
<keyword evidence="1" id="KW-0472">Membrane</keyword>
<keyword evidence="1" id="KW-0812">Transmembrane</keyword>
<accession>A0A0C3EQN1</accession>
<reference evidence="2 3" key="1">
    <citation type="submission" date="2014-04" db="EMBL/GenBank/DDBJ databases">
        <authorList>
            <consortium name="DOE Joint Genome Institute"/>
            <person name="Kuo A."/>
            <person name="Tarkka M."/>
            <person name="Buscot F."/>
            <person name="Kohler A."/>
            <person name="Nagy L.G."/>
            <person name="Floudas D."/>
            <person name="Copeland A."/>
            <person name="Barry K.W."/>
            <person name="Cichocki N."/>
            <person name="Veneault-Fourrey C."/>
            <person name="LaButti K."/>
            <person name="Lindquist E.A."/>
            <person name="Lipzen A."/>
            <person name="Lundell T."/>
            <person name="Morin E."/>
            <person name="Murat C."/>
            <person name="Sun H."/>
            <person name="Tunlid A."/>
            <person name="Henrissat B."/>
            <person name="Grigoriev I.V."/>
            <person name="Hibbett D.S."/>
            <person name="Martin F."/>
            <person name="Nordberg H.P."/>
            <person name="Cantor M.N."/>
            <person name="Hua S.X."/>
        </authorList>
    </citation>
    <scope>NUCLEOTIDE SEQUENCE [LARGE SCALE GENOMIC DNA]</scope>
    <source>
        <strain evidence="2 3">F 1598</strain>
    </source>
</reference>
<keyword evidence="3" id="KW-1185">Reference proteome</keyword>
<dbReference type="InParanoid" id="A0A0C3EQN1"/>
<feature type="transmembrane region" description="Helical" evidence="1">
    <location>
        <begin position="21"/>
        <end position="40"/>
    </location>
</feature>
<dbReference type="OrthoDB" id="2560085at2759"/>
<feature type="transmembrane region" description="Helical" evidence="1">
    <location>
        <begin position="73"/>
        <end position="98"/>
    </location>
</feature>
<feature type="transmembrane region" description="Helical" evidence="1">
    <location>
        <begin position="192"/>
        <end position="212"/>
    </location>
</feature>
<gene>
    <name evidence="2" type="ORF">PILCRDRAFT_827823</name>
</gene>
<evidence type="ECO:0000313" key="2">
    <source>
        <dbReference type="EMBL" id="KIM74900.1"/>
    </source>
</evidence>
<protein>
    <submittedName>
        <fullName evidence="2">Uncharacterized protein</fullName>
    </submittedName>
</protein>